<keyword evidence="6" id="KW-1185">Reference proteome</keyword>
<organism evidence="5 6">
    <name type="scientific">Paenibacillus lemnae</name>
    <dbReference type="NCBI Taxonomy" id="1330551"/>
    <lineage>
        <taxon>Bacteria</taxon>
        <taxon>Bacillati</taxon>
        <taxon>Bacillota</taxon>
        <taxon>Bacilli</taxon>
        <taxon>Bacillales</taxon>
        <taxon>Paenibacillaceae</taxon>
        <taxon>Paenibacillus</taxon>
    </lineage>
</organism>
<dbReference type="Gene3D" id="3.50.90.10">
    <property type="entry name" value="YerB-like"/>
    <property type="match status" value="1"/>
</dbReference>
<comment type="caution">
    <text evidence="5">The sequence shown here is derived from an EMBL/GenBank/DDBJ whole genome shotgun (WGS) entry which is preliminary data.</text>
</comment>
<dbReference type="InterPro" id="IPR023158">
    <property type="entry name" value="YerB-like_sf"/>
</dbReference>
<dbReference type="PROSITE" id="PS51257">
    <property type="entry name" value="PROKAR_LIPOPROTEIN"/>
    <property type="match status" value="1"/>
</dbReference>
<proteinExistence type="predicted"/>
<evidence type="ECO:0000313" key="5">
    <source>
        <dbReference type="EMBL" id="NMO97438.1"/>
    </source>
</evidence>
<evidence type="ECO:0000256" key="2">
    <source>
        <dbReference type="SAM" id="SignalP"/>
    </source>
</evidence>
<dbReference type="SUPFAM" id="SSF159774">
    <property type="entry name" value="YerB-like"/>
    <property type="match status" value="1"/>
</dbReference>
<dbReference type="AlphaFoldDB" id="A0A848M8A2"/>
<name>A0A848M8A2_PAELE</name>
<dbReference type="Pfam" id="PF11258">
    <property type="entry name" value="DUF3048"/>
    <property type="match status" value="1"/>
</dbReference>
<dbReference type="EMBL" id="JABBPN010000018">
    <property type="protein sequence ID" value="NMO97438.1"/>
    <property type="molecule type" value="Genomic_DNA"/>
</dbReference>
<gene>
    <name evidence="5" type="ORF">HII30_16860</name>
</gene>
<dbReference type="InterPro" id="IPR035328">
    <property type="entry name" value="DUF3048_C"/>
</dbReference>
<evidence type="ECO:0000313" key="6">
    <source>
        <dbReference type="Proteomes" id="UP000565468"/>
    </source>
</evidence>
<protein>
    <submittedName>
        <fullName evidence="5">DUF3048 domain-containing protein</fullName>
    </submittedName>
</protein>
<accession>A0A848M8A2</accession>
<feature type="signal peptide" evidence="2">
    <location>
        <begin position="1"/>
        <end position="29"/>
    </location>
</feature>
<feature type="region of interest" description="Disordered" evidence="1">
    <location>
        <begin position="31"/>
        <end position="57"/>
    </location>
</feature>
<evidence type="ECO:0000259" key="4">
    <source>
        <dbReference type="Pfam" id="PF17479"/>
    </source>
</evidence>
<evidence type="ECO:0000256" key="1">
    <source>
        <dbReference type="SAM" id="MobiDB-lite"/>
    </source>
</evidence>
<feature type="domain" description="DUF3048" evidence="4">
    <location>
        <begin position="244"/>
        <end position="352"/>
    </location>
</feature>
<feature type="chain" id="PRO_5032725042" evidence="2">
    <location>
        <begin position="30"/>
        <end position="371"/>
    </location>
</feature>
<dbReference type="Proteomes" id="UP000565468">
    <property type="component" value="Unassembled WGS sequence"/>
</dbReference>
<feature type="domain" description="DUF3048" evidence="3">
    <location>
        <begin position="68"/>
        <end position="209"/>
    </location>
</feature>
<feature type="compositionally biased region" description="Acidic residues" evidence="1">
    <location>
        <begin position="48"/>
        <end position="57"/>
    </location>
</feature>
<sequence>MNRKKAALRSALLSLAAAMLLSACSGDKAAEAPAVTEPVPAPPPAVEEPVEAPPEEEKEVTAAEAAPLTGLAVEEASKRRPLAVMINNAPAARPQSGLSKADIVYEVLAEGGITRLIAIYQSQTGIETIGPVRSIRPYLINIGESFGGVLVHAGGSPEAYSIIKNQSKQDLDEIGSAGSYFWRSRDRKAPHNLYTSEENLRQAVAKHNYPQEIDIPAFTFVEDNKADRDAELIDIDIEPATRVDIHFLLKSYSVGYTYDDSSQTYKRSINNQPHIDLNDRSVLEAANVVVLGADHRVLDDVGRLSIDLQRGGEAMLFQRGQVIRGEWIHKSGDVIRFVKDGKEVPFYPGTTYFNVVPNSPPFESHITISNP</sequence>
<dbReference type="Pfam" id="PF17479">
    <property type="entry name" value="DUF3048_C"/>
    <property type="match status" value="1"/>
</dbReference>
<evidence type="ECO:0000259" key="3">
    <source>
        <dbReference type="Pfam" id="PF11258"/>
    </source>
</evidence>
<reference evidence="5 6" key="1">
    <citation type="submission" date="2020-04" db="EMBL/GenBank/DDBJ databases">
        <title>Paenibacillus algicola sp. nov., a novel marine bacterium producing alginate lyase.</title>
        <authorList>
            <person name="Huang H."/>
        </authorList>
    </citation>
    <scope>NUCLEOTIDE SEQUENCE [LARGE SCALE GENOMIC DNA]</scope>
    <source>
        <strain evidence="5 6">L7-75</strain>
    </source>
</reference>
<dbReference type="InterPro" id="IPR021416">
    <property type="entry name" value="DUF3048_N"/>
</dbReference>
<keyword evidence="2" id="KW-0732">Signal</keyword>